<keyword evidence="1" id="KW-0732">Signal</keyword>
<dbReference type="AlphaFoldDB" id="A0A448S9S1"/>
<dbReference type="GO" id="GO:0007155">
    <property type="term" value="P:cell adhesion"/>
    <property type="evidence" value="ECO:0007669"/>
    <property type="project" value="InterPro"/>
</dbReference>
<feature type="signal peptide" evidence="1">
    <location>
        <begin position="1"/>
        <end position="23"/>
    </location>
</feature>
<protein>
    <submittedName>
        <fullName evidence="2">P pilus assembly protein, pilin FimA</fullName>
    </submittedName>
</protein>
<sequence length="362" mass="38884">MKFIMPSCILLLTFNLGLSTAWAIPDTQKVHAFGSTNVRISGPADNLNNSFGKIIANSGSRQQVICNNRNISYDLAKIEYTPLATWTGNSYQSSSAAKKVYLYESGVQALNYAPSIRGDSFNSGITGNGVFNPAPPEPMVVWTGNMENSYRVSPGFWAFTLMYVYRGAERLENATIVPSQPLFRFTCYDKNNVAQETTTIVAGDLYVYVDVATCTPGAKAATVIMDGIPVANIENAASSSLIGTKQQTFSLKCDPNIKVSYSVVDMNDRTNNTNTSTLTSDSTAAGVGYAITSPSGTRLQFGPDGSAVGIPGQIKYFLGNSGTAAANNPMSFQLGFSYVRKPEETIKTGTAKSLIGITYSYQ</sequence>
<dbReference type="SUPFAM" id="SSF49401">
    <property type="entry name" value="Bacterial adhesins"/>
    <property type="match status" value="1"/>
</dbReference>
<reference evidence="2 3" key="1">
    <citation type="submission" date="2018-12" db="EMBL/GenBank/DDBJ databases">
        <authorList>
            <consortium name="Pathogen Informatics"/>
        </authorList>
    </citation>
    <scope>NUCLEOTIDE SEQUENCE [LARGE SCALE GENOMIC DNA]</scope>
    <source>
        <strain evidence="2 3">NCTC13193</strain>
    </source>
</reference>
<dbReference type="Gene3D" id="2.60.40.1090">
    <property type="entry name" value="Fimbrial-type adhesion domain"/>
    <property type="match status" value="1"/>
</dbReference>
<dbReference type="InterPro" id="IPR036937">
    <property type="entry name" value="Adhesion_dom_fimbrial_sf"/>
</dbReference>
<dbReference type="GO" id="GO:0009289">
    <property type="term" value="C:pilus"/>
    <property type="evidence" value="ECO:0007669"/>
    <property type="project" value="InterPro"/>
</dbReference>
<dbReference type="InterPro" id="IPR008966">
    <property type="entry name" value="Adhesion_dom_sf"/>
</dbReference>
<dbReference type="RefSeq" id="WP_141131241.1">
    <property type="nucleotide sequence ID" value="NZ_CAMFLQ010000029.1"/>
</dbReference>
<accession>A0A448S9S1</accession>
<gene>
    <name evidence="2" type="ORF">NCTC13193_01141</name>
</gene>
<name>A0A448S9S1_SERFO</name>
<evidence type="ECO:0000313" key="2">
    <source>
        <dbReference type="EMBL" id="VEI64426.1"/>
    </source>
</evidence>
<evidence type="ECO:0000313" key="3">
    <source>
        <dbReference type="Proteomes" id="UP000270487"/>
    </source>
</evidence>
<organism evidence="2 3">
    <name type="scientific">Serratia fonticola</name>
    <dbReference type="NCBI Taxonomy" id="47917"/>
    <lineage>
        <taxon>Bacteria</taxon>
        <taxon>Pseudomonadati</taxon>
        <taxon>Pseudomonadota</taxon>
        <taxon>Gammaproteobacteria</taxon>
        <taxon>Enterobacterales</taxon>
        <taxon>Yersiniaceae</taxon>
        <taxon>Serratia</taxon>
    </lineage>
</organism>
<dbReference type="EMBL" id="LR134492">
    <property type="protein sequence ID" value="VEI64426.1"/>
    <property type="molecule type" value="Genomic_DNA"/>
</dbReference>
<dbReference type="Proteomes" id="UP000270487">
    <property type="component" value="Chromosome"/>
</dbReference>
<evidence type="ECO:0000256" key="1">
    <source>
        <dbReference type="SAM" id="SignalP"/>
    </source>
</evidence>
<feature type="chain" id="PRO_5019399320" evidence="1">
    <location>
        <begin position="24"/>
        <end position="362"/>
    </location>
</feature>
<proteinExistence type="predicted"/>